<proteinExistence type="predicted"/>
<sequence length="127" mass="12990">MFHLGAEPGCDRHSGSGGDGPQPLAAAAWIWARLIIGRGDAISRRSVGQVRSPAPNTLHSTPLTLKKMSGELKKELGPLQHGPGNLPLVLGAILGESGMARTGSEIATRDGDGRGPIGGPGELTLVS</sequence>
<reference evidence="3" key="1">
    <citation type="journal article" date="2013" name="Ind. Biotechnol.">
        <title>Comparative genomics analysis of Trichoderma reesei strains.</title>
        <authorList>
            <person name="Koike H."/>
            <person name="Aerts A."/>
            <person name="LaButti K."/>
            <person name="Grigoriev I.V."/>
            <person name="Baker S.E."/>
        </authorList>
    </citation>
    <scope>NUCLEOTIDE SEQUENCE [LARGE SCALE GENOMIC DNA]</scope>
    <source>
        <strain evidence="3">ATCC 56765 / BCRC 32924 / NRRL 11460 / Rut C-30</strain>
    </source>
</reference>
<evidence type="ECO:0000313" key="3">
    <source>
        <dbReference type="Proteomes" id="UP000024376"/>
    </source>
</evidence>
<dbReference type="HOGENOM" id="CLU_1972051_0_0_1"/>
<evidence type="ECO:0000256" key="1">
    <source>
        <dbReference type="SAM" id="MobiDB-lite"/>
    </source>
</evidence>
<accession>A0A024SI77</accession>
<dbReference type="AlphaFoldDB" id="A0A024SI77"/>
<gene>
    <name evidence="2" type="ORF">M419DRAFT_6298</name>
</gene>
<protein>
    <submittedName>
        <fullName evidence="2">Uncharacterized protein</fullName>
    </submittedName>
</protein>
<dbReference type="KEGG" id="trr:M419DRAFT_6298"/>
<feature type="region of interest" description="Disordered" evidence="1">
    <location>
        <begin position="104"/>
        <end position="127"/>
    </location>
</feature>
<dbReference type="Proteomes" id="UP000024376">
    <property type="component" value="Unassembled WGS sequence"/>
</dbReference>
<evidence type="ECO:0000313" key="2">
    <source>
        <dbReference type="EMBL" id="ETS04441.1"/>
    </source>
</evidence>
<organism evidence="2 3">
    <name type="scientific">Hypocrea jecorina (strain ATCC 56765 / BCRC 32924 / NRRL 11460 / Rut C-30)</name>
    <name type="common">Trichoderma reesei</name>
    <dbReference type="NCBI Taxonomy" id="1344414"/>
    <lineage>
        <taxon>Eukaryota</taxon>
        <taxon>Fungi</taxon>
        <taxon>Dikarya</taxon>
        <taxon>Ascomycota</taxon>
        <taxon>Pezizomycotina</taxon>
        <taxon>Sordariomycetes</taxon>
        <taxon>Hypocreomycetidae</taxon>
        <taxon>Hypocreales</taxon>
        <taxon>Hypocreaceae</taxon>
        <taxon>Trichoderma</taxon>
    </lineage>
</organism>
<dbReference type="EMBL" id="KI911141">
    <property type="protein sequence ID" value="ETS04441.1"/>
    <property type="molecule type" value="Genomic_DNA"/>
</dbReference>
<name>A0A024SI77_HYPJR</name>